<feature type="transmembrane region" description="Helical" evidence="1">
    <location>
        <begin position="45"/>
        <end position="66"/>
    </location>
</feature>
<gene>
    <name evidence="2" type="ORF">CHK_0348</name>
</gene>
<dbReference type="AlphaFoldDB" id="A0A0M2NPU7"/>
<proteinExistence type="predicted"/>
<sequence length="157" mass="17690">MYREELAHKKVGAVAGIFITVGIVLAILAVMFIMSFLSFWTGIGWIQFLALIIVALGAFFFVRYFLTDYIYLVEDGAILFGRRIGRREKALSTIPLRNIKKAGSFEDMAQGLSGRKKYKYTYKKKKDAFVVDCGDIAIIFSPTDELVKKIGKGGRTR</sequence>
<evidence type="ECO:0000313" key="2">
    <source>
        <dbReference type="EMBL" id="KKI52240.1"/>
    </source>
</evidence>
<keyword evidence="3" id="KW-1185">Reference proteome</keyword>
<evidence type="ECO:0000256" key="1">
    <source>
        <dbReference type="SAM" id="Phobius"/>
    </source>
</evidence>
<dbReference type="Proteomes" id="UP000034076">
    <property type="component" value="Unassembled WGS sequence"/>
</dbReference>
<dbReference type="OrthoDB" id="2087429at2"/>
<name>A0A0M2NPU7_9FIRM</name>
<keyword evidence="1" id="KW-1133">Transmembrane helix</keyword>
<accession>A0A0M2NPU7</accession>
<keyword evidence="1" id="KW-0472">Membrane</keyword>
<dbReference type="RefSeq" id="WP_046442263.1">
    <property type="nucleotide sequence ID" value="NZ_LAYJ01000033.1"/>
</dbReference>
<comment type="caution">
    <text evidence="2">The sequence shown here is derived from an EMBL/GenBank/DDBJ whole genome shotgun (WGS) entry which is preliminary data.</text>
</comment>
<keyword evidence="1" id="KW-0812">Transmembrane</keyword>
<organism evidence="2 3">
    <name type="scientific">Christensenella hongkongensis</name>
    <dbReference type="NCBI Taxonomy" id="270498"/>
    <lineage>
        <taxon>Bacteria</taxon>
        <taxon>Bacillati</taxon>
        <taxon>Bacillota</taxon>
        <taxon>Clostridia</taxon>
        <taxon>Christensenellales</taxon>
        <taxon>Christensenellaceae</taxon>
        <taxon>Christensenella</taxon>
    </lineage>
</organism>
<evidence type="ECO:0000313" key="3">
    <source>
        <dbReference type="Proteomes" id="UP000034076"/>
    </source>
</evidence>
<dbReference type="EMBL" id="LAYJ01000033">
    <property type="protein sequence ID" value="KKI52240.1"/>
    <property type="molecule type" value="Genomic_DNA"/>
</dbReference>
<feature type="transmembrane region" description="Helical" evidence="1">
    <location>
        <begin position="12"/>
        <end position="39"/>
    </location>
</feature>
<protein>
    <submittedName>
        <fullName evidence="2">Uncharacterized protein</fullName>
    </submittedName>
</protein>
<dbReference type="STRING" id="270498.CHK_0348"/>
<reference evidence="2 3" key="1">
    <citation type="submission" date="2015-04" db="EMBL/GenBank/DDBJ databases">
        <title>Draft genome sequence of bacteremic isolate Catabacter hongkongensis type strain HKU16T.</title>
        <authorList>
            <person name="Lau S.K."/>
            <person name="Teng J.L."/>
            <person name="Huang Y."/>
            <person name="Curreem S.O."/>
            <person name="Tsui S.K."/>
            <person name="Woo P.C."/>
        </authorList>
    </citation>
    <scope>NUCLEOTIDE SEQUENCE [LARGE SCALE GENOMIC DNA]</scope>
    <source>
        <strain evidence="2 3">HKU16</strain>
    </source>
</reference>